<dbReference type="PANTHER" id="PTHR38049:SF2">
    <property type="entry name" value="RICIN B LECTIN DOMAIN-CONTAINING PROTEIN"/>
    <property type="match status" value="1"/>
</dbReference>
<accession>A0ABR4BK77</accession>
<gene>
    <name evidence="2" type="ORF">ABVK25_001842</name>
</gene>
<dbReference type="EMBL" id="JBHFEH010000003">
    <property type="protein sequence ID" value="KAL2058224.1"/>
    <property type="molecule type" value="Genomic_DNA"/>
</dbReference>
<reference evidence="2 3" key="1">
    <citation type="submission" date="2024-09" db="EMBL/GenBank/DDBJ databases">
        <title>Rethinking Asexuality: The Enigmatic Case of Functional Sexual Genes in Lepraria (Stereocaulaceae).</title>
        <authorList>
            <person name="Doellman M."/>
            <person name="Sun Y."/>
            <person name="Barcenas-Pena A."/>
            <person name="Lumbsch H.T."/>
            <person name="Grewe F."/>
        </authorList>
    </citation>
    <scope>NUCLEOTIDE SEQUENCE [LARGE SCALE GENOMIC DNA]</scope>
    <source>
        <strain evidence="2 3">Grewe 0041</strain>
    </source>
</reference>
<organism evidence="2 3">
    <name type="scientific">Lepraria finkii</name>
    <dbReference type="NCBI Taxonomy" id="1340010"/>
    <lineage>
        <taxon>Eukaryota</taxon>
        <taxon>Fungi</taxon>
        <taxon>Dikarya</taxon>
        <taxon>Ascomycota</taxon>
        <taxon>Pezizomycotina</taxon>
        <taxon>Lecanoromycetes</taxon>
        <taxon>OSLEUM clade</taxon>
        <taxon>Lecanoromycetidae</taxon>
        <taxon>Lecanorales</taxon>
        <taxon>Lecanorineae</taxon>
        <taxon>Stereocaulaceae</taxon>
        <taxon>Lepraria</taxon>
    </lineage>
</organism>
<evidence type="ECO:0000313" key="3">
    <source>
        <dbReference type="Proteomes" id="UP001590951"/>
    </source>
</evidence>
<keyword evidence="3" id="KW-1185">Reference proteome</keyword>
<protein>
    <submittedName>
        <fullName evidence="2">Uncharacterized protein</fullName>
    </submittedName>
</protein>
<feature type="chain" id="PRO_5045717692" evidence="1">
    <location>
        <begin position="22"/>
        <end position="123"/>
    </location>
</feature>
<dbReference type="Proteomes" id="UP001590951">
    <property type="component" value="Unassembled WGS sequence"/>
</dbReference>
<dbReference type="PANTHER" id="PTHR38049">
    <property type="entry name" value="RICIN B LECTIN DOMAIN-CONTAINING PROTEIN"/>
    <property type="match status" value="1"/>
</dbReference>
<feature type="signal peptide" evidence="1">
    <location>
        <begin position="1"/>
        <end position="21"/>
    </location>
</feature>
<keyword evidence="1" id="KW-0732">Signal</keyword>
<evidence type="ECO:0000313" key="2">
    <source>
        <dbReference type="EMBL" id="KAL2058224.1"/>
    </source>
</evidence>
<evidence type="ECO:0000256" key="1">
    <source>
        <dbReference type="SAM" id="SignalP"/>
    </source>
</evidence>
<name>A0ABR4BK77_9LECA</name>
<sequence length="123" mass="13566">MVLGILTAIAACPAIIGTTEAVRQGQIQNKREQHRGQKTHLVASCTKNSSQSGQINGGMVVLKDHKLYIAMPTDDDDIPEEDELEFECTPPHPFTGYFMPHPAHNWKWQGEGLVSTIAPGPRY</sequence>
<proteinExistence type="predicted"/>
<comment type="caution">
    <text evidence="2">The sequence shown here is derived from an EMBL/GenBank/DDBJ whole genome shotgun (WGS) entry which is preliminary data.</text>
</comment>